<feature type="transmembrane region" description="Helical" evidence="1">
    <location>
        <begin position="64"/>
        <end position="86"/>
    </location>
</feature>
<sequence length="155" mass="16807">MRRYDDDDDDLSRAIDDLYALLSAVLRRPQRKASNGGTPPPLAGLAGLLLGASLTLVIGGSLLLVIGVVLMPVLVAVILAGIFSTISERGGNHLPLQDASQGGLKELKNTSDRSLSSLTCDGNMKICESYTANRMFVFLRQFFFSFFRGQDKEVK</sequence>
<evidence type="ECO:0000313" key="2">
    <source>
        <dbReference type="EMBL" id="CAD1820191.1"/>
    </source>
</evidence>
<evidence type="ECO:0000256" key="1">
    <source>
        <dbReference type="SAM" id="Phobius"/>
    </source>
</evidence>
<organism evidence="2">
    <name type="scientific">Ananas comosus var. bracteatus</name>
    <name type="common">red pineapple</name>
    <dbReference type="NCBI Taxonomy" id="296719"/>
    <lineage>
        <taxon>Eukaryota</taxon>
        <taxon>Viridiplantae</taxon>
        <taxon>Streptophyta</taxon>
        <taxon>Embryophyta</taxon>
        <taxon>Tracheophyta</taxon>
        <taxon>Spermatophyta</taxon>
        <taxon>Magnoliopsida</taxon>
        <taxon>Liliopsida</taxon>
        <taxon>Poales</taxon>
        <taxon>Bromeliaceae</taxon>
        <taxon>Bromelioideae</taxon>
        <taxon>Ananas</taxon>
    </lineage>
</organism>
<accession>A0A6V7NNK3</accession>
<keyword evidence="1" id="KW-1133">Transmembrane helix</keyword>
<protein>
    <submittedName>
        <fullName evidence="2">Uncharacterized protein</fullName>
    </submittedName>
</protein>
<dbReference type="AlphaFoldDB" id="A0A6V7NNK3"/>
<reference evidence="2" key="1">
    <citation type="submission" date="2020-07" db="EMBL/GenBank/DDBJ databases">
        <authorList>
            <person name="Lin J."/>
        </authorList>
    </citation>
    <scope>NUCLEOTIDE SEQUENCE</scope>
</reference>
<proteinExistence type="predicted"/>
<keyword evidence="1" id="KW-0812">Transmembrane</keyword>
<feature type="transmembrane region" description="Helical" evidence="1">
    <location>
        <begin position="37"/>
        <end position="58"/>
    </location>
</feature>
<gene>
    <name evidence="2" type="ORF">CB5_LOCUS3402</name>
</gene>
<name>A0A6V7NNK3_ANACO</name>
<keyword evidence="1" id="KW-0472">Membrane</keyword>
<dbReference type="EMBL" id="LR862140">
    <property type="protein sequence ID" value="CAD1820191.1"/>
    <property type="molecule type" value="Genomic_DNA"/>
</dbReference>